<dbReference type="Proteomes" id="UP000694401">
    <property type="component" value="Unassembled WGS sequence"/>
</dbReference>
<organism evidence="2 3">
    <name type="scientific">Zosterops lateralis melanops</name>
    <dbReference type="NCBI Taxonomy" id="1220523"/>
    <lineage>
        <taxon>Eukaryota</taxon>
        <taxon>Metazoa</taxon>
        <taxon>Chordata</taxon>
        <taxon>Craniata</taxon>
        <taxon>Vertebrata</taxon>
        <taxon>Euteleostomi</taxon>
        <taxon>Archelosauria</taxon>
        <taxon>Archosauria</taxon>
        <taxon>Dinosauria</taxon>
        <taxon>Saurischia</taxon>
        <taxon>Theropoda</taxon>
        <taxon>Coelurosauria</taxon>
        <taxon>Aves</taxon>
        <taxon>Neognathae</taxon>
        <taxon>Neoaves</taxon>
        <taxon>Telluraves</taxon>
        <taxon>Australaves</taxon>
        <taxon>Passeriformes</taxon>
        <taxon>Sylvioidea</taxon>
        <taxon>Zosteropidae</taxon>
        <taxon>Zosterops</taxon>
    </lineage>
</organism>
<dbReference type="Ensembl" id="ENSZLMT00000021617.1">
    <property type="protein sequence ID" value="ENSZLMP00000021059.1"/>
    <property type="gene ID" value="ENSZLMG00000014443.1"/>
</dbReference>
<dbReference type="AlphaFoldDB" id="A0A8D2QVY4"/>
<reference evidence="2" key="1">
    <citation type="submission" date="2025-08" db="UniProtKB">
        <authorList>
            <consortium name="Ensembl"/>
        </authorList>
    </citation>
    <scope>IDENTIFICATION</scope>
</reference>
<evidence type="ECO:0000313" key="3">
    <source>
        <dbReference type="Proteomes" id="UP000694401"/>
    </source>
</evidence>
<proteinExistence type="predicted"/>
<accession>A0A8D2QVY4</accession>
<evidence type="ECO:0000313" key="2">
    <source>
        <dbReference type="Ensembl" id="ENSZLMP00000021059.1"/>
    </source>
</evidence>
<reference evidence="2" key="2">
    <citation type="submission" date="2025-09" db="UniProtKB">
        <authorList>
            <consortium name="Ensembl"/>
        </authorList>
    </citation>
    <scope>IDENTIFICATION</scope>
</reference>
<evidence type="ECO:0000256" key="1">
    <source>
        <dbReference type="SAM" id="MobiDB-lite"/>
    </source>
</evidence>
<keyword evidence="3" id="KW-1185">Reference proteome</keyword>
<feature type="region of interest" description="Disordered" evidence="1">
    <location>
        <begin position="91"/>
        <end position="115"/>
    </location>
</feature>
<sequence>MLLLGKFPPFTSIPNQRKCRISEEPLHDNNEVYSISYSWLQKLSAIENCDESVIPPVEAQQPQLSRICPFGFSHPWQIHLSLGRSRKLIINRETGREEQSSKLSAKRKRSQASLP</sequence>
<feature type="compositionally biased region" description="Basic residues" evidence="1">
    <location>
        <begin position="104"/>
        <end position="115"/>
    </location>
</feature>
<name>A0A8D2QVY4_ZOSLA</name>
<protein>
    <submittedName>
        <fullName evidence="2">Uncharacterized protein</fullName>
    </submittedName>
</protein>